<dbReference type="EMBL" id="JABSTR010000006">
    <property type="protein sequence ID" value="KAH9373676.1"/>
    <property type="molecule type" value="Genomic_DNA"/>
</dbReference>
<feature type="region of interest" description="Disordered" evidence="1">
    <location>
        <begin position="29"/>
        <end position="60"/>
    </location>
</feature>
<name>A0A9J6GH46_HAELO</name>
<proteinExistence type="predicted"/>
<evidence type="ECO:0000313" key="3">
    <source>
        <dbReference type="Proteomes" id="UP000821853"/>
    </source>
</evidence>
<dbReference type="AlphaFoldDB" id="A0A9J6GH46"/>
<evidence type="ECO:0000256" key="1">
    <source>
        <dbReference type="SAM" id="MobiDB-lite"/>
    </source>
</evidence>
<comment type="caution">
    <text evidence="2">The sequence shown here is derived from an EMBL/GenBank/DDBJ whole genome shotgun (WGS) entry which is preliminary data.</text>
</comment>
<sequence>MEEGAPCPPPPSGYEDSAQHLQAQASGIVIDEQPSLVNSKNSSREETPSGCHDSSASQVRGVVYNIDPEDTQSDLRQKLICNTHRAVSAP</sequence>
<evidence type="ECO:0000313" key="2">
    <source>
        <dbReference type="EMBL" id="KAH9373676.1"/>
    </source>
</evidence>
<reference evidence="2 3" key="1">
    <citation type="journal article" date="2020" name="Cell">
        <title>Large-Scale Comparative Analyses of Tick Genomes Elucidate Their Genetic Diversity and Vector Capacities.</title>
        <authorList>
            <consortium name="Tick Genome and Microbiome Consortium (TIGMIC)"/>
            <person name="Jia N."/>
            <person name="Wang J."/>
            <person name="Shi W."/>
            <person name="Du L."/>
            <person name="Sun Y."/>
            <person name="Zhan W."/>
            <person name="Jiang J.F."/>
            <person name="Wang Q."/>
            <person name="Zhang B."/>
            <person name="Ji P."/>
            <person name="Bell-Sakyi L."/>
            <person name="Cui X.M."/>
            <person name="Yuan T.T."/>
            <person name="Jiang B.G."/>
            <person name="Yang W.F."/>
            <person name="Lam T.T."/>
            <person name="Chang Q.C."/>
            <person name="Ding S.J."/>
            <person name="Wang X.J."/>
            <person name="Zhu J.G."/>
            <person name="Ruan X.D."/>
            <person name="Zhao L."/>
            <person name="Wei J.T."/>
            <person name="Ye R.Z."/>
            <person name="Que T.C."/>
            <person name="Du C.H."/>
            <person name="Zhou Y.H."/>
            <person name="Cheng J.X."/>
            <person name="Dai P.F."/>
            <person name="Guo W.B."/>
            <person name="Han X.H."/>
            <person name="Huang E.J."/>
            <person name="Li L.F."/>
            <person name="Wei W."/>
            <person name="Gao Y.C."/>
            <person name="Liu J.Z."/>
            <person name="Shao H.Z."/>
            <person name="Wang X."/>
            <person name="Wang C.C."/>
            <person name="Yang T.C."/>
            <person name="Huo Q.B."/>
            <person name="Li W."/>
            <person name="Chen H.Y."/>
            <person name="Chen S.E."/>
            <person name="Zhou L.G."/>
            <person name="Ni X.B."/>
            <person name="Tian J.H."/>
            <person name="Sheng Y."/>
            <person name="Liu T."/>
            <person name="Pan Y.S."/>
            <person name="Xia L.Y."/>
            <person name="Li J."/>
            <person name="Zhao F."/>
            <person name="Cao W.C."/>
        </authorList>
    </citation>
    <scope>NUCLEOTIDE SEQUENCE [LARGE SCALE GENOMIC DNA]</scope>
    <source>
        <strain evidence="2">HaeL-2018</strain>
    </source>
</reference>
<dbReference type="Proteomes" id="UP000821853">
    <property type="component" value="Chromosome 4"/>
</dbReference>
<organism evidence="2 3">
    <name type="scientific">Haemaphysalis longicornis</name>
    <name type="common">Bush tick</name>
    <dbReference type="NCBI Taxonomy" id="44386"/>
    <lineage>
        <taxon>Eukaryota</taxon>
        <taxon>Metazoa</taxon>
        <taxon>Ecdysozoa</taxon>
        <taxon>Arthropoda</taxon>
        <taxon>Chelicerata</taxon>
        <taxon>Arachnida</taxon>
        <taxon>Acari</taxon>
        <taxon>Parasitiformes</taxon>
        <taxon>Ixodida</taxon>
        <taxon>Ixodoidea</taxon>
        <taxon>Ixodidae</taxon>
        <taxon>Haemaphysalinae</taxon>
        <taxon>Haemaphysalis</taxon>
    </lineage>
</organism>
<keyword evidence="3" id="KW-1185">Reference proteome</keyword>
<accession>A0A9J6GH46</accession>
<gene>
    <name evidence="2" type="ORF">HPB48_018679</name>
</gene>
<dbReference type="VEuPathDB" id="VectorBase:HLOH_046505"/>
<protein>
    <submittedName>
        <fullName evidence="2">Uncharacterized protein</fullName>
    </submittedName>
</protein>